<proteinExistence type="predicted"/>
<accession>A0ABR2Q037</accession>
<evidence type="ECO:0000313" key="2">
    <source>
        <dbReference type="EMBL" id="KAK8993825.1"/>
    </source>
</evidence>
<feature type="compositionally biased region" description="Polar residues" evidence="1">
    <location>
        <begin position="194"/>
        <end position="205"/>
    </location>
</feature>
<name>A0ABR2Q037_9ROSI</name>
<feature type="region of interest" description="Disordered" evidence="1">
    <location>
        <begin position="191"/>
        <end position="214"/>
    </location>
</feature>
<comment type="caution">
    <text evidence="2">The sequence shown here is derived from an EMBL/GenBank/DDBJ whole genome shotgun (WGS) entry which is preliminary data.</text>
</comment>
<keyword evidence="3" id="KW-1185">Reference proteome</keyword>
<protein>
    <submittedName>
        <fullName evidence="2">Uncharacterized protein</fullName>
    </submittedName>
</protein>
<evidence type="ECO:0000313" key="3">
    <source>
        <dbReference type="Proteomes" id="UP001396334"/>
    </source>
</evidence>
<reference evidence="2 3" key="1">
    <citation type="journal article" date="2024" name="G3 (Bethesda)">
        <title>Genome assembly of Hibiscus sabdariffa L. provides insights into metabolisms of medicinal natural products.</title>
        <authorList>
            <person name="Kim T."/>
        </authorList>
    </citation>
    <scope>NUCLEOTIDE SEQUENCE [LARGE SCALE GENOMIC DNA]</scope>
    <source>
        <strain evidence="2">TK-2024</strain>
        <tissue evidence="2">Old leaves</tissue>
    </source>
</reference>
<dbReference type="EMBL" id="JBBPBN010000048">
    <property type="protein sequence ID" value="KAK8993825.1"/>
    <property type="molecule type" value="Genomic_DNA"/>
</dbReference>
<gene>
    <name evidence="2" type="ORF">V6N11_008040</name>
</gene>
<sequence length="234" mass="25914">MDTLTTDQSGFLITKENEVLDRTGAKGGLPADEGMVPALVQSSFCDMVMGQTVPRQQDNFISNIDVVLQEANVMYGHSKDVCDVREVTPVTGSLNNTRVELNVDERFGPWLQVTGRRQKLNVNHMCSNPFVPRVSQEGGSRFEDNVVRVVEDNDNPSRVLKEHNSRAMYGLIRFANSKGTKWVSIATKPLPQKDATSLATSSSGSKDTRLPIVTDNEVKWVENSSFEDSPLPNQ</sequence>
<dbReference type="Proteomes" id="UP001396334">
    <property type="component" value="Unassembled WGS sequence"/>
</dbReference>
<evidence type="ECO:0000256" key="1">
    <source>
        <dbReference type="SAM" id="MobiDB-lite"/>
    </source>
</evidence>
<organism evidence="2 3">
    <name type="scientific">Hibiscus sabdariffa</name>
    <name type="common">roselle</name>
    <dbReference type="NCBI Taxonomy" id="183260"/>
    <lineage>
        <taxon>Eukaryota</taxon>
        <taxon>Viridiplantae</taxon>
        <taxon>Streptophyta</taxon>
        <taxon>Embryophyta</taxon>
        <taxon>Tracheophyta</taxon>
        <taxon>Spermatophyta</taxon>
        <taxon>Magnoliopsida</taxon>
        <taxon>eudicotyledons</taxon>
        <taxon>Gunneridae</taxon>
        <taxon>Pentapetalae</taxon>
        <taxon>rosids</taxon>
        <taxon>malvids</taxon>
        <taxon>Malvales</taxon>
        <taxon>Malvaceae</taxon>
        <taxon>Malvoideae</taxon>
        <taxon>Hibiscus</taxon>
    </lineage>
</organism>